<feature type="domain" description="MHYT" evidence="6">
    <location>
        <begin position="12"/>
        <end position="199"/>
    </location>
</feature>
<dbReference type="PROSITE" id="PS50112">
    <property type="entry name" value="PAS"/>
    <property type="match status" value="1"/>
</dbReference>
<dbReference type="PROSITE" id="PS50883">
    <property type="entry name" value="EAL"/>
    <property type="match status" value="1"/>
</dbReference>
<comment type="caution">
    <text evidence="7">The sequence shown here is derived from an EMBL/GenBank/DDBJ whole genome shotgun (WGS) entry which is preliminary data.</text>
</comment>
<reference evidence="7" key="1">
    <citation type="journal article" date="2021" name="Front. Microbiol.">
        <title>Comprehensive Comparative Genomics and Phenotyping of Methylobacterium Species.</title>
        <authorList>
            <person name="Alessa O."/>
            <person name="Ogura Y."/>
            <person name="Fujitani Y."/>
            <person name="Takami H."/>
            <person name="Hayashi T."/>
            <person name="Sahin N."/>
            <person name="Tani A."/>
        </authorList>
    </citation>
    <scope>NUCLEOTIDE SEQUENCE</scope>
    <source>
        <strain evidence="7">DSM 14458</strain>
    </source>
</reference>
<gene>
    <name evidence="7" type="ORF">BGCPKDLD_4842</name>
</gene>
<feature type="transmembrane region" description="Helical" evidence="1">
    <location>
        <begin position="173"/>
        <end position="196"/>
    </location>
</feature>
<keyword evidence="1" id="KW-0472">Membrane</keyword>
<dbReference type="InterPro" id="IPR001633">
    <property type="entry name" value="EAL_dom"/>
</dbReference>
<evidence type="ECO:0000313" key="7">
    <source>
        <dbReference type="EMBL" id="GJE78228.1"/>
    </source>
</evidence>
<dbReference type="PROSITE" id="PS50887">
    <property type="entry name" value="GGDEF"/>
    <property type="match status" value="1"/>
</dbReference>
<evidence type="ECO:0000259" key="5">
    <source>
        <dbReference type="PROSITE" id="PS50887"/>
    </source>
</evidence>
<feature type="transmembrane region" description="Helical" evidence="1">
    <location>
        <begin position="82"/>
        <end position="103"/>
    </location>
</feature>
<dbReference type="SUPFAM" id="SSF141868">
    <property type="entry name" value="EAL domain-like"/>
    <property type="match status" value="1"/>
</dbReference>
<feature type="transmembrane region" description="Helical" evidence="1">
    <location>
        <begin position="115"/>
        <end position="134"/>
    </location>
</feature>
<dbReference type="InterPro" id="IPR001610">
    <property type="entry name" value="PAC"/>
</dbReference>
<feature type="domain" description="PAS" evidence="2">
    <location>
        <begin position="250"/>
        <end position="320"/>
    </location>
</feature>
<dbReference type="SMART" id="SM00052">
    <property type="entry name" value="EAL"/>
    <property type="match status" value="1"/>
</dbReference>
<sequence>MFRTIVCLTEQHTGWVVPLAALVCWVSIHTALRLVLQSREGRDVGRWMWLAAAGFSAGAGVWSTHFIGMLGYDPGVVIGYDLHLTVASLSVGVVTAAGTLTLLRRAEGTGQAAIAGFWFGLGVGAMHFTGMAGVDVPGALVWTWPLVLASLLSGSAIAAAAFTVFASPQIRHANAIAATLLTVAIAGLHFTAMAAVEIVPDLAHPGTDRGLPRLTLAFGVAAVMLTILGFAILALFADRMRRANLALSASEQRFRLLAENTTDVIIWCHLDGTHKYVSPAARRLLGYEPDELMGTPALDSVHPDETEDFRRVLDNLRHGRIEQTTCQMRYRRKDGGYVWVEVSISRTKGLTTDWLSGWVASLRDVSARKEAELQIAHMAMHDALTGLPNRLLFRDRLNQELANARRYGGSFAVLACDLDRFKSVNDTLGHPAGDALLRIVADRLISVVRNVDTVARLGGDEFAIILSWLDGPQAVNAAAERIIEIVGAPIDLDGSHARIGVSIGIALGTSETEDADGLFKNADIALYRAKAAGRNTLSFYEPGMDGIVADRTALERDLSNAVREGGFVLYYQPIINLAADRPCGFEALIRWPHPSRGMVSPMDFIPLAEDTGLIVPLGAWILQEACREAAGWPGDLRVSVNVSAVQFQKPGFEQAVIGALAAAGLAPQRLELEITESILIADAEAAITCLHRLRSLGVRIAMDDFGTGYSSLSYLRRFPFDKIKIDRSFIRDIADPDAAAIVKAIVGIGTQRGAVITAEGVETEEQLACVRQEGCSEVQGYYFSKPLPAQEALDFVRKPARAAA</sequence>
<feature type="domain" description="GGDEF" evidence="5">
    <location>
        <begin position="409"/>
        <end position="542"/>
    </location>
</feature>
<dbReference type="CDD" id="cd01949">
    <property type="entry name" value="GGDEF"/>
    <property type="match status" value="1"/>
</dbReference>
<dbReference type="PROSITE" id="PS50924">
    <property type="entry name" value="MHYT"/>
    <property type="match status" value="1"/>
</dbReference>
<evidence type="ECO:0000256" key="1">
    <source>
        <dbReference type="PROSITE-ProRule" id="PRU00244"/>
    </source>
</evidence>
<proteinExistence type="predicted"/>
<evidence type="ECO:0000259" key="2">
    <source>
        <dbReference type="PROSITE" id="PS50112"/>
    </source>
</evidence>
<feature type="domain" description="EAL" evidence="4">
    <location>
        <begin position="551"/>
        <end position="800"/>
    </location>
</feature>
<keyword evidence="1" id="KW-1133">Transmembrane helix</keyword>
<feature type="domain" description="PAC" evidence="3">
    <location>
        <begin position="324"/>
        <end position="377"/>
    </location>
</feature>
<dbReference type="InterPro" id="IPR029787">
    <property type="entry name" value="Nucleotide_cyclase"/>
</dbReference>
<dbReference type="InterPro" id="IPR043128">
    <property type="entry name" value="Rev_trsase/Diguanyl_cyclase"/>
</dbReference>
<dbReference type="PANTHER" id="PTHR44757:SF2">
    <property type="entry name" value="BIOFILM ARCHITECTURE MAINTENANCE PROTEIN MBAA"/>
    <property type="match status" value="1"/>
</dbReference>
<dbReference type="PROSITE" id="PS50113">
    <property type="entry name" value="PAC"/>
    <property type="match status" value="1"/>
</dbReference>
<feature type="transmembrane region" description="Helical" evidence="1">
    <location>
        <begin position="15"/>
        <end position="36"/>
    </location>
</feature>
<dbReference type="EMBL" id="BPRE01000022">
    <property type="protein sequence ID" value="GJE78228.1"/>
    <property type="molecule type" value="Genomic_DNA"/>
</dbReference>
<dbReference type="InterPro" id="IPR052155">
    <property type="entry name" value="Biofilm_reg_signaling"/>
</dbReference>
<keyword evidence="8" id="KW-1185">Reference proteome</keyword>
<feature type="transmembrane region" description="Helical" evidence="1">
    <location>
        <begin position="146"/>
        <end position="166"/>
    </location>
</feature>
<dbReference type="InterPro" id="IPR000160">
    <property type="entry name" value="GGDEF_dom"/>
</dbReference>
<evidence type="ECO:0000259" key="6">
    <source>
        <dbReference type="PROSITE" id="PS50924"/>
    </source>
</evidence>
<dbReference type="SMART" id="SM00267">
    <property type="entry name" value="GGDEF"/>
    <property type="match status" value="1"/>
</dbReference>
<dbReference type="Pfam" id="PF00990">
    <property type="entry name" value="GGDEF"/>
    <property type="match status" value="1"/>
</dbReference>
<dbReference type="NCBIfam" id="TIGR00229">
    <property type="entry name" value="sensory_box"/>
    <property type="match status" value="1"/>
</dbReference>
<dbReference type="CDD" id="cd01948">
    <property type="entry name" value="EAL"/>
    <property type="match status" value="1"/>
</dbReference>
<dbReference type="SMART" id="SM00086">
    <property type="entry name" value="PAC"/>
    <property type="match status" value="1"/>
</dbReference>
<dbReference type="Gene3D" id="3.20.20.450">
    <property type="entry name" value="EAL domain"/>
    <property type="match status" value="1"/>
</dbReference>
<dbReference type="InterPro" id="IPR000700">
    <property type="entry name" value="PAS-assoc_C"/>
</dbReference>
<dbReference type="Proteomes" id="UP001055093">
    <property type="component" value="Unassembled WGS sequence"/>
</dbReference>
<dbReference type="PANTHER" id="PTHR44757">
    <property type="entry name" value="DIGUANYLATE CYCLASE DGCP"/>
    <property type="match status" value="1"/>
</dbReference>
<evidence type="ECO:0000313" key="8">
    <source>
        <dbReference type="Proteomes" id="UP001055093"/>
    </source>
</evidence>
<dbReference type="InterPro" id="IPR035965">
    <property type="entry name" value="PAS-like_dom_sf"/>
</dbReference>
<dbReference type="Gene3D" id="3.30.450.20">
    <property type="entry name" value="PAS domain"/>
    <property type="match status" value="1"/>
</dbReference>
<dbReference type="InterPro" id="IPR013655">
    <property type="entry name" value="PAS_fold_3"/>
</dbReference>
<feature type="transmembrane region" description="Helical" evidence="1">
    <location>
        <begin position="216"/>
        <end position="237"/>
    </location>
</feature>
<name>A0ABQ4V1A4_9HYPH</name>
<evidence type="ECO:0000259" key="4">
    <source>
        <dbReference type="PROSITE" id="PS50883"/>
    </source>
</evidence>
<accession>A0ABQ4V1A4</accession>
<keyword evidence="1" id="KW-0812">Transmembrane</keyword>
<dbReference type="SMART" id="SM00091">
    <property type="entry name" value="PAS"/>
    <property type="match status" value="1"/>
</dbReference>
<dbReference type="NCBIfam" id="TIGR00254">
    <property type="entry name" value="GGDEF"/>
    <property type="match status" value="1"/>
</dbReference>
<dbReference type="Pfam" id="PF00563">
    <property type="entry name" value="EAL"/>
    <property type="match status" value="1"/>
</dbReference>
<dbReference type="Pfam" id="PF03707">
    <property type="entry name" value="MHYT"/>
    <property type="match status" value="2"/>
</dbReference>
<dbReference type="InterPro" id="IPR005330">
    <property type="entry name" value="MHYT_dom"/>
</dbReference>
<feature type="transmembrane region" description="Helical" evidence="1">
    <location>
        <begin position="48"/>
        <end position="70"/>
    </location>
</feature>
<dbReference type="Gene3D" id="3.30.70.270">
    <property type="match status" value="1"/>
</dbReference>
<dbReference type="RefSeq" id="WP_137829885.1">
    <property type="nucleotide sequence ID" value="NZ_BPRE01000022.1"/>
</dbReference>
<protein>
    <submittedName>
        <fullName evidence="7">Signaling protein</fullName>
    </submittedName>
</protein>
<dbReference type="InterPro" id="IPR035919">
    <property type="entry name" value="EAL_sf"/>
</dbReference>
<dbReference type="InterPro" id="IPR000014">
    <property type="entry name" value="PAS"/>
</dbReference>
<dbReference type="SUPFAM" id="SSF55785">
    <property type="entry name" value="PYP-like sensor domain (PAS domain)"/>
    <property type="match status" value="1"/>
</dbReference>
<dbReference type="CDD" id="cd00130">
    <property type="entry name" value="PAS"/>
    <property type="match status" value="1"/>
</dbReference>
<organism evidence="7 8">
    <name type="scientific">Methylorubrum suomiense</name>
    <dbReference type="NCBI Taxonomy" id="144191"/>
    <lineage>
        <taxon>Bacteria</taxon>
        <taxon>Pseudomonadati</taxon>
        <taxon>Pseudomonadota</taxon>
        <taxon>Alphaproteobacteria</taxon>
        <taxon>Hyphomicrobiales</taxon>
        <taxon>Methylobacteriaceae</taxon>
        <taxon>Methylorubrum</taxon>
    </lineage>
</organism>
<reference evidence="7" key="2">
    <citation type="submission" date="2021-08" db="EMBL/GenBank/DDBJ databases">
        <authorList>
            <person name="Tani A."/>
            <person name="Ola A."/>
            <person name="Ogura Y."/>
            <person name="Katsura K."/>
            <person name="Hayashi T."/>
        </authorList>
    </citation>
    <scope>NUCLEOTIDE SEQUENCE</scope>
    <source>
        <strain evidence="7">DSM 14458</strain>
    </source>
</reference>
<evidence type="ECO:0000259" key="3">
    <source>
        <dbReference type="PROSITE" id="PS50113"/>
    </source>
</evidence>
<dbReference type="SUPFAM" id="SSF55073">
    <property type="entry name" value="Nucleotide cyclase"/>
    <property type="match status" value="1"/>
</dbReference>
<dbReference type="Pfam" id="PF08447">
    <property type="entry name" value="PAS_3"/>
    <property type="match status" value="1"/>
</dbReference>